<dbReference type="RefSeq" id="WP_038477542.1">
    <property type="nucleotide sequence ID" value="NZ_CP003923.1"/>
</dbReference>
<reference evidence="2 3" key="1">
    <citation type="journal article" date="2014" name="Gene">
        <title>A comparative genomic analysis of the alkalitolerant soil bacterium Bacillus lehensis G1.</title>
        <authorList>
            <person name="Noor Y.M."/>
            <person name="Samsulrizal N.H."/>
            <person name="Jema'on N.A."/>
            <person name="Low K.O."/>
            <person name="Ramli A.N."/>
            <person name="Alias N.I."/>
            <person name="Damis S.I."/>
            <person name="Fuzi S.F."/>
            <person name="Isa M.N."/>
            <person name="Murad A.M."/>
            <person name="Raih M.F."/>
            <person name="Bakar F.D."/>
            <person name="Najimudin N."/>
            <person name="Mahadi N.M."/>
            <person name="Illias R.M."/>
        </authorList>
    </citation>
    <scope>NUCLEOTIDE SEQUENCE [LARGE SCALE GENOMIC DNA]</scope>
    <source>
        <strain evidence="2 3">G1</strain>
    </source>
</reference>
<keyword evidence="3" id="KW-1185">Reference proteome</keyword>
<accession>A0A060LQ69</accession>
<dbReference type="eggNOG" id="COG0639">
    <property type="taxonomic scope" value="Bacteria"/>
</dbReference>
<dbReference type="SUPFAM" id="SSF56300">
    <property type="entry name" value="Metallo-dependent phosphatases"/>
    <property type="match status" value="1"/>
</dbReference>
<dbReference type="GO" id="GO:0008803">
    <property type="term" value="F:bis(5'-nucleosyl)-tetraphosphatase (symmetrical) activity"/>
    <property type="evidence" value="ECO:0007669"/>
    <property type="project" value="TreeGrafter"/>
</dbReference>
<dbReference type="InterPro" id="IPR050126">
    <property type="entry name" value="Ap4A_hydrolase"/>
</dbReference>
<dbReference type="KEGG" id="ble:BleG1_0843"/>
<proteinExistence type="predicted"/>
<dbReference type="GO" id="GO:0110154">
    <property type="term" value="P:RNA decapping"/>
    <property type="evidence" value="ECO:0007669"/>
    <property type="project" value="TreeGrafter"/>
</dbReference>
<dbReference type="Gene3D" id="3.60.21.10">
    <property type="match status" value="1"/>
</dbReference>
<dbReference type="PANTHER" id="PTHR42850:SF4">
    <property type="entry name" value="ZINC-DEPENDENT ENDOPOLYPHOSPHATASE"/>
    <property type="match status" value="1"/>
</dbReference>
<dbReference type="HOGENOM" id="CLU_062577_0_0_9"/>
<dbReference type="STRING" id="1246626.BleG1_0843"/>
<organism evidence="2 3">
    <name type="scientific">Shouchella lehensis G1</name>
    <dbReference type="NCBI Taxonomy" id="1246626"/>
    <lineage>
        <taxon>Bacteria</taxon>
        <taxon>Bacillati</taxon>
        <taxon>Bacillota</taxon>
        <taxon>Bacilli</taxon>
        <taxon>Bacillales</taxon>
        <taxon>Bacillaceae</taxon>
        <taxon>Shouchella</taxon>
    </lineage>
</organism>
<evidence type="ECO:0000313" key="2">
    <source>
        <dbReference type="EMBL" id="AIC93451.1"/>
    </source>
</evidence>
<dbReference type="Pfam" id="PF00149">
    <property type="entry name" value="Metallophos"/>
    <property type="match status" value="1"/>
</dbReference>
<feature type="domain" description="Calcineurin-like phosphoesterase" evidence="1">
    <location>
        <begin position="17"/>
        <end position="197"/>
    </location>
</feature>
<name>A0A060LQ69_9BACI</name>
<evidence type="ECO:0000313" key="3">
    <source>
        <dbReference type="Proteomes" id="UP000027142"/>
    </source>
</evidence>
<dbReference type="PATRIC" id="fig|1246626.3.peg.845"/>
<dbReference type="InterPro" id="IPR004843">
    <property type="entry name" value="Calcineurin-like_PHP"/>
</dbReference>
<dbReference type="OrthoDB" id="384253at2"/>
<dbReference type="GO" id="GO:0005737">
    <property type="term" value="C:cytoplasm"/>
    <property type="evidence" value="ECO:0007669"/>
    <property type="project" value="TreeGrafter"/>
</dbReference>
<evidence type="ECO:0000259" key="1">
    <source>
        <dbReference type="Pfam" id="PF00149"/>
    </source>
</evidence>
<protein>
    <submittedName>
        <fullName evidence="2">Phosphatase</fullName>
    </submittedName>
</protein>
<sequence length="357" mass="41666">MLHTQTISLKNQRTHMVSDIHGNLKLFKKLLTNLQYSASDTLILNGDVCEKGQDSLGLIRYIMDLHHTHRVYTTLGNNDAILLHLLKDNEQLIPYLERQPYSLIHEMLREQNREWKQFSTIKEIAQFCLDHYQAELEWIQQLPHALESEDFIIIHAGIERTNDWRETSSTNAYAFPSFYEHGHDEEKTVIVGHWPISNYLSREKSHMNPIIDFDRRIICLDGGLQVKSIGQLNALTLQDGLFEATYVDECKQIKEIVHYFSDESKQGTINWPNYLVEKQEKQEHFTLCYSAANKTNYWIKNEYLTYQDEQWQSTTDVSASFLTVKQGDQVSILDDQCSGYDLAKKDGYYGWIPKSCT</sequence>
<dbReference type="Proteomes" id="UP000027142">
    <property type="component" value="Chromosome"/>
</dbReference>
<dbReference type="GO" id="GO:0016791">
    <property type="term" value="F:phosphatase activity"/>
    <property type="evidence" value="ECO:0007669"/>
    <property type="project" value="TreeGrafter"/>
</dbReference>
<dbReference type="EMBL" id="CP003923">
    <property type="protein sequence ID" value="AIC93451.1"/>
    <property type="molecule type" value="Genomic_DNA"/>
</dbReference>
<dbReference type="InterPro" id="IPR029052">
    <property type="entry name" value="Metallo-depent_PP-like"/>
</dbReference>
<gene>
    <name evidence="2" type="ORF">BleG1_0843</name>
</gene>
<dbReference type="AlphaFoldDB" id="A0A060LQ69"/>
<dbReference type="PANTHER" id="PTHR42850">
    <property type="entry name" value="METALLOPHOSPHOESTERASE"/>
    <property type="match status" value="1"/>
</dbReference>